<gene>
    <name evidence="5" type="ORF">SINU_08315</name>
</gene>
<dbReference type="SUPFAM" id="SSF56300">
    <property type="entry name" value="Metallo-dependent phosphatases"/>
    <property type="match status" value="1"/>
</dbReference>
<dbReference type="GO" id="GO:0008768">
    <property type="term" value="F:UDP-sugar diphosphatase activity"/>
    <property type="evidence" value="ECO:0007669"/>
    <property type="project" value="TreeGrafter"/>
</dbReference>
<feature type="domain" description="5'-Nucleotidase C-terminal" evidence="4">
    <location>
        <begin position="287"/>
        <end position="416"/>
    </location>
</feature>
<dbReference type="InterPro" id="IPR004843">
    <property type="entry name" value="Calcineurin-like_PHP"/>
</dbReference>
<dbReference type="InterPro" id="IPR036907">
    <property type="entry name" value="5'-Nucleotdase_C_sf"/>
</dbReference>
<dbReference type="Gene3D" id="3.60.21.10">
    <property type="match status" value="1"/>
</dbReference>
<reference evidence="5 6" key="1">
    <citation type="journal article" date="2011" name="J. Bacteriol.">
        <title>Draft genome sequence of Sporolactobacillus inulinus strain CASD, an efficient D-lactic acid-producing bacterium with high-concentration lactate tolerance capability.</title>
        <authorList>
            <person name="Yu B."/>
            <person name="Su F."/>
            <person name="Wang L."/>
            <person name="Xu K."/>
            <person name="Zhao B."/>
            <person name="Xu P."/>
        </authorList>
    </citation>
    <scope>NUCLEOTIDE SEQUENCE [LARGE SCALE GENOMIC DNA]</scope>
    <source>
        <strain evidence="5 6">CASD</strain>
    </source>
</reference>
<organism evidence="5 6">
    <name type="scientific">Sporolactobacillus inulinus CASD</name>
    <dbReference type="NCBI Taxonomy" id="1069536"/>
    <lineage>
        <taxon>Bacteria</taxon>
        <taxon>Bacillati</taxon>
        <taxon>Bacillota</taxon>
        <taxon>Bacilli</taxon>
        <taxon>Bacillales</taxon>
        <taxon>Sporolactobacillaceae</taxon>
        <taxon>Sporolactobacillus</taxon>
    </lineage>
</organism>
<dbReference type="RefSeq" id="WP_010024291.1">
    <property type="nucleotide sequence ID" value="NZ_AFVQ02000102.1"/>
</dbReference>
<evidence type="ECO:0000313" key="6">
    <source>
        <dbReference type="Proteomes" id="UP000035553"/>
    </source>
</evidence>
<dbReference type="InterPro" id="IPR011240">
    <property type="entry name" value="Pesterase_YunD"/>
</dbReference>
<dbReference type="STRING" id="1069536.SINU_08315"/>
<dbReference type="OrthoDB" id="9793179at2"/>
<feature type="domain" description="Calcineurin-like phosphoesterase" evidence="3">
    <location>
        <begin position="5"/>
        <end position="204"/>
    </location>
</feature>
<keyword evidence="2" id="KW-0547">Nucleotide-binding</keyword>
<dbReference type="PANTHER" id="PTHR11575">
    <property type="entry name" value="5'-NUCLEOTIDASE-RELATED"/>
    <property type="match status" value="1"/>
</dbReference>
<proteinExistence type="inferred from homology"/>
<sequence length="470" mass="52585">MIRLHFFHTNDIHSHLNNWGCLVRYLNDERRRLDQAGEPYLTLDLGDHMDRVNPLTEGLLGAGNVHLLNEAGYDYATIGNNEGITFTKGQLSAAYVMRQFKVVLANLYDQHSGLRPSWCLPWTIADMQGINVGLIGITAAFPNFYSQLGWSISDPYTELKTAVDQVRDKVDLVVVLSHCGLPFDEHAAKELSGIDVIIGAHTHHVLEQGELLDGTLIAQTGKFLRYAGHIVVEYDERKRKVLHKGADLITLRMPEDQTAALEVKRLTDRGIANMQHRVAYLEHPLQVDWFKASELPSIMADALRLWCDADIGLVNAGVILGPLPKGAVTRFMVHQICPHPINPCRVEVSGNAIISMIQLGMKKSFQNYALKGFGFRGKRVGCLVFSHLTYEREGETAVHVRINGKPLDQAGRYSIGSIDMFTLGSMLPPIVKAEHRFYLPETLRDLLAWQLGKRSDAKQDSHPLPHPSIN</sequence>
<comment type="caution">
    <text evidence="5">The sequence shown here is derived from an EMBL/GenBank/DDBJ whole genome shotgun (WGS) entry which is preliminary data.</text>
</comment>
<evidence type="ECO:0000259" key="3">
    <source>
        <dbReference type="Pfam" id="PF00149"/>
    </source>
</evidence>
<dbReference type="SUPFAM" id="SSF55816">
    <property type="entry name" value="5'-nucleotidase (syn. UDP-sugar hydrolase), C-terminal domain"/>
    <property type="match status" value="1"/>
</dbReference>
<keyword evidence="2" id="KW-0378">Hydrolase</keyword>
<dbReference type="EMBL" id="AFVQ02000102">
    <property type="protein sequence ID" value="KLI02399.1"/>
    <property type="molecule type" value="Genomic_DNA"/>
</dbReference>
<dbReference type="GO" id="GO:0030288">
    <property type="term" value="C:outer membrane-bounded periplasmic space"/>
    <property type="evidence" value="ECO:0007669"/>
    <property type="project" value="TreeGrafter"/>
</dbReference>
<evidence type="ECO:0000256" key="1">
    <source>
        <dbReference type="ARBA" id="ARBA00022729"/>
    </source>
</evidence>
<evidence type="ECO:0000259" key="4">
    <source>
        <dbReference type="Pfam" id="PF02872"/>
    </source>
</evidence>
<comment type="similarity">
    <text evidence="2">Belongs to the 5'-nucleotidase family.</text>
</comment>
<dbReference type="Pfam" id="PF00149">
    <property type="entry name" value="Metallophos"/>
    <property type="match status" value="1"/>
</dbReference>
<evidence type="ECO:0000313" key="5">
    <source>
        <dbReference type="EMBL" id="KLI02399.1"/>
    </source>
</evidence>
<keyword evidence="6" id="KW-1185">Reference proteome</keyword>
<keyword evidence="1" id="KW-0732">Signal</keyword>
<dbReference type="PRINTS" id="PR01607">
    <property type="entry name" value="APYRASEFAMLY"/>
</dbReference>
<dbReference type="InterPro" id="IPR006179">
    <property type="entry name" value="5_nucleotidase/apyrase"/>
</dbReference>
<dbReference type="Pfam" id="PF02872">
    <property type="entry name" value="5_nucleotid_C"/>
    <property type="match status" value="1"/>
</dbReference>
<dbReference type="CDD" id="cd00845">
    <property type="entry name" value="MPP_UshA_N_like"/>
    <property type="match status" value="1"/>
</dbReference>
<dbReference type="GO" id="GO:0009166">
    <property type="term" value="P:nucleotide catabolic process"/>
    <property type="evidence" value="ECO:0007669"/>
    <property type="project" value="InterPro"/>
</dbReference>
<dbReference type="PANTHER" id="PTHR11575:SF23">
    <property type="entry name" value="5-NUCLEOTIDASE FAMILY PROTEIN"/>
    <property type="match status" value="1"/>
</dbReference>
<protein>
    <submittedName>
        <fullName evidence="5">Nuclease</fullName>
    </submittedName>
</protein>
<dbReference type="GO" id="GO:0000166">
    <property type="term" value="F:nucleotide binding"/>
    <property type="evidence" value="ECO:0007669"/>
    <property type="project" value="UniProtKB-KW"/>
</dbReference>
<dbReference type="AlphaFoldDB" id="A0A0U1QNK9"/>
<dbReference type="InterPro" id="IPR029052">
    <property type="entry name" value="Metallo-depent_PP-like"/>
</dbReference>
<dbReference type="InterPro" id="IPR008334">
    <property type="entry name" value="5'-Nucleotdase_C"/>
</dbReference>
<dbReference type="PIRSF" id="PIRSF036361">
    <property type="entry name" value="YunD"/>
    <property type="match status" value="1"/>
</dbReference>
<name>A0A0U1QNK9_9BACL</name>
<dbReference type="Gene3D" id="3.90.780.10">
    <property type="entry name" value="5'-Nucleotidase, C-terminal domain"/>
    <property type="match status" value="1"/>
</dbReference>
<evidence type="ECO:0000256" key="2">
    <source>
        <dbReference type="RuleBase" id="RU362119"/>
    </source>
</evidence>
<accession>A0A0U1QNK9</accession>
<dbReference type="Proteomes" id="UP000035553">
    <property type="component" value="Unassembled WGS sequence"/>
</dbReference>
<dbReference type="GO" id="GO:0008253">
    <property type="term" value="F:5'-nucleotidase activity"/>
    <property type="evidence" value="ECO:0007669"/>
    <property type="project" value="TreeGrafter"/>
</dbReference>